<comment type="caution">
    <text evidence="3">The sequence shown here is derived from an EMBL/GenBank/DDBJ whole genome shotgun (WGS) entry which is preliminary data.</text>
</comment>
<dbReference type="PANTHER" id="PTHR12750">
    <property type="entry name" value="DIPHOSPHOINOSITOL PENTAKISPHOSPHATE KINASE"/>
    <property type="match status" value="1"/>
</dbReference>
<dbReference type="GO" id="GO:0033857">
    <property type="term" value="F:5-diphosphoinositol pentakisphosphate 1-kinase activity"/>
    <property type="evidence" value="ECO:0007669"/>
    <property type="project" value="TreeGrafter"/>
</dbReference>
<dbReference type="GO" id="GO:0006020">
    <property type="term" value="P:inositol metabolic process"/>
    <property type="evidence" value="ECO:0007669"/>
    <property type="project" value="TreeGrafter"/>
</dbReference>
<keyword evidence="3" id="KW-0418">Kinase</keyword>
<sequence>MITSSSITSVSDGALERVLKTKELDYMSYIMLRMFENTEVNLDDPKRYRLEMTFSRGVVLSPLEQNDL</sequence>
<evidence type="ECO:0000256" key="2">
    <source>
        <dbReference type="ARBA" id="ARBA00034629"/>
    </source>
</evidence>
<name>A0A699JGE2_TANCI</name>
<dbReference type="GO" id="GO:0032958">
    <property type="term" value="P:inositol phosphate biosynthetic process"/>
    <property type="evidence" value="ECO:0007669"/>
    <property type="project" value="TreeGrafter"/>
</dbReference>
<evidence type="ECO:0000313" key="3">
    <source>
        <dbReference type="EMBL" id="GFA33574.1"/>
    </source>
</evidence>
<comment type="catalytic activity">
    <reaction evidence="2">
        <text>1D-myo-inositol hexakisphosphate + ATP = 1-diphospho-1D-myo-inositol 2,3,4,5,6-pentakisphosphate + ADP</text>
        <dbReference type="Rhea" id="RHEA:37459"/>
        <dbReference type="ChEBI" id="CHEBI:30616"/>
        <dbReference type="ChEBI" id="CHEBI:58130"/>
        <dbReference type="ChEBI" id="CHEBI:74946"/>
        <dbReference type="ChEBI" id="CHEBI:456216"/>
        <dbReference type="EC" id="2.7.4.24"/>
    </reaction>
    <physiologicalReaction direction="left-to-right" evidence="2">
        <dbReference type="Rhea" id="RHEA:37460"/>
    </physiologicalReaction>
</comment>
<dbReference type="EMBL" id="BKCJ010406535">
    <property type="protein sequence ID" value="GFA33574.1"/>
    <property type="molecule type" value="Genomic_DNA"/>
</dbReference>
<accession>A0A699JGE2</accession>
<dbReference type="GO" id="GO:0000828">
    <property type="term" value="F:inositol hexakisphosphate kinase activity"/>
    <property type="evidence" value="ECO:0007669"/>
    <property type="project" value="TreeGrafter"/>
</dbReference>
<organism evidence="3">
    <name type="scientific">Tanacetum cinerariifolium</name>
    <name type="common">Dalmatian daisy</name>
    <name type="synonym">Chrysanthemum cinerariifolium</name>
    <dbReference type="NCBI Taxonomy" id="118510"/>
    <lineage>
        <taxon>Eukaryota</taxon>
        <taxon>Viridiplantae</taxon>
        <taxon>Streptophyta</taxon>
        <taxon>Embryophyta</taxon>
        <taxon>Tracheophyta</taxon>
        <taxon>Spermatophyta</taxon>
        <taxon>Magnoliopsida</taxon>
        <taxon>eudicotyledons</taxon>
        <taxon>Gunneridae</taxon>
        <taxon>Pentapetalae</taxon>
        <taxon>asterids</taxon>
        <taxon>campanulids</taxon>
        <taxon>Asterales</taxon>
        <taxon>Asteraceae</taxon>
        <taxon>Asteroideae</taxon>
        <taxon>Anthemideae</taxon>
        <taxon>Anthemidinae</taxon>
        <taxon>Tanacetum</taxon>
    </lineage>
</organism>
<evidence type="ECO:0000256" key="1">
    <source>
        <dbReference type="ARBA" id="ARBA00033696"/>
    </source>
</evidence>
<dbReference type="PANTHER" id="PTHR12750:SF9">
    <property type="entry name" value="INOSITOL HEXAKISPHOSPHATE AND DIPHOSPHOINOSITOL-PENTAKISPHOSPHATE KINASE"/>
    <property type="match status" value="1"/>
</dbReference>
<comment type="catalytic activity">
    <reaction evidence="1">
        <text>5-diphospho-1D-myo-inositol 1,2,3,4,6-pentakisphosphate + ATP + H(+) = 1,5-bis(diphospho)-1D-myo-inositol 2,3,4,6-tetrakisphosphate + ADP</text>
        <dbReference type="Rhea" id="RHEA:10276"/>
        <dbReference type="ChEBI" id="CHEBI:15378"/>
        <dbReference type="ChEBI" id="CHEBI:30616"/>
        <dbReference type="ChEBI" id="CHEBI:58628"/>
        <dbReference type="ChEBI" id="CHEBI:77983"/>
        <dbReference type="ChEBI" id="CHEBI:456216"/>
        <dbReference type="EC" id="2.7.4.24"/>
    </reaction>
    <physiologicalReaction direction="left-to-right" evidence="1">
        <dbReference type="Rhea" id="RHEA:10277"/>
    </physiologicalReaction>
</comment>
<dbReference type="InterPro" id="IPR037446">
    <property type="entry name" value="His_Pase_VIP1"/>
</dbReference>
<gene>
    <name evidence="3" type="ORF">Tci_605546</name>
</gene>
<proteinExistence type="predicted"/>
<dbReference type="AlphaFoldDB" id="A0A699JGE2"/>
<keyword evidence="3" id="KW-0808">Transferase</keyword>
<protein>
    <submittedName>
        <fullName evidence="3">Inositol hexakisphosphate and diphosphoinositol-pentakisphosphate kinase VIP2-like isoform X2</fullName>
    </submittedName>
</protein>
<reference evidence="3" key="1">
    <citation type="journal article" date="2019" name="Sci. Rep.">
        <title>Draft genome of Tanacetum cinerariifolium, the natural source of mosquito coil.</title>
        <authorList>
            <person name="Yamashiro T."/>
            <person name="Shiraishi A."/>
            <person name="Satake H."/>
            <person name="Nakayama K."/>
        </authorList>
    </citation>
    <scope>NUCLEOTIDE SEQUENCE</scope>
</reference>